<evidence type="ECO:0000256" key="1">
    <source>
        <dbReference type="ARBA" id="ARBA00001946"/>
    </source>
</evidence>
<proteinExistence type="inferred from homology"/>
<keyword evidence="6 9" id="KW-0378">Hydrolase</keyword>
<evidence type="ECO:0000256" key="7">
    <source>
        <dbReference type="ARBA" id="ARBA00022842"/>
    </source>
</evidence>
<comment type="cofactor">
    <cofactor evidence="1 9">
        <name>Mg(2+)</name>
        <dbReference type="ChEBI" id="CHEBI:18420"/>
    </cofactor>
</comment>
<dbReference type="KEGG" id="ial:IALB_3036"/>
<dbReference type="GO" id="GO:0016787">
    <property type="term" value="F:hydrolase activity"/>
    <property type="evidence" value="ECO:0007669"/>
    <property type="project" value="UniProtKB-KW"/>
</dbReference>
<accession>I0AP32</accession>
<gene>
    <name evidence="9" type="primary">cas2</name>
    <name evidence="10" type="ordered locus">IALB_3036</name>
</gene>
<comment type="similarity">
    <text evidence="2 9">Belongs to the CRISPR-associated endoribonuclease Cas2 protein family.</text>
</comment>
<dbReference type="STRING" id="945713.IALB_3036"/>
<sequence length="110" mass="13118">MRLNQYRIMWILVLFDLPTDTPKDRKAYAKFRKELIKDGFNMFQFSIYARHCASKENMQAHVKRVREILPSKGHVGILKITDKQFGMMEIFYGKKKEDSGFIESHQLELF</sequence>
<dbReference type="GO" id="GO:0004521">
    <property type="term" value="F:RNA endonuclease activity"/>
    <property type="evidence" value="ECO:0007669"/>
    <property type="project" value="InterPro"/>
</dbReference>
<keyword evidence="4 9" id="KW-0479">Metal-binding</keyword>
<name>I0AP32_IGNAJ</name>
<evidence type="ECO:0000256" key="3">
    <source>
        <dbReference type="ARBA" id="ARBA00022722"/>
    </source>
</evidence>
<evidence type="ECO:0000313" key="11">
    <source>
        <dbReference type="Proteomes" id="UP000007394"/>
    </source>
</evidence>
<dbReference type="Pfam" id="PF09827">
    <property type="entry name" value="CRISPR_Cas2"/>
    <property type="match status" value="1"/>
</dbReference>
<evidence type="ECO:0000256" key="6">
    <source>
        <dbReference type="ARBA" id="ARBA00022801"/>
    </source>
</evidence>
<dbReference type="AlphaFoldDB" id="I0AP32"/>
<keyword evidence="8 9" id="KW-0051">Antiviral defense</keyword>
<dbReference type="SUPFAM" id="SSF143430">
    <property type="entry name" value="TTP0101/SSO1404-like"/>
    <property type="match status" value="1"/>
</dbReference>
<dbReference type="EC" id="3.1.-.-" evidence="9"/>
<dbReference type="HOGENOM" id="CLU_150500_1_0_10"/>
<evidence type="ECO:0000313" key="10">
    <source>
        <dbReference type="EMBL" id="AFH50739.1"/>
    </source>
</evidence>
<evidence type="ECO:0000256" key="9">
    <source>
        <dbReference type="HAMAP-Rule" id="MF_01471"/>
    </source>
</evidence>
<dbReference type="HAMAP" id="MF_01471">
    <property type="entry name" value="Cas2"/>
    <property type="match status" value="1"/>
</dbReference>
<dbReference type="PATRIC" id="fig|945713.3.peg.3056"/>
<dbReference type="NCBIfam" id="TIGR01573">
    <property type="entry name" value="cas2"/>
    <property type="match status" value="1"/>
</dbReference>
<comment type="subunit">
    <text evidence="9">Homodimer, forms a heterotetramer with a Cas1 homodimer.</text>
</comment>
<comment type="function">
    <text evidence="9">CRISPR (clustered regularly interspaced short palindromic repeat), is an adaptive immune system that provides protection against mobile genetic elements (viruses, transposable elements and conjugative plasmids). CRISPR clusters contain sequences complementary to antecedent mobile elements and target invading nucleic acids. CRISPR clusters are transcribed and processed into CRISPR RNA (crRNA). Functions as a ssRNA-specific endoribonuclease. Involved in the integration of spacer DNA into the CRISPR cassette.</text>
</comment>
<dbReference type="InterPro" id="IPR021127">
    <property type="entry name" value="CRISPR_associated_Cas2"/>
</dbReference>
<dbReference type="InterPro" id="IPR019199">
    <property type="entry name" value="Virulence_VapD/CRISPR_Cas2"/>
</dbReference>
<keyword evidence="5 9" id="KW-0255">Endonuclease</keyword>
<dbReference type="Proteomes" id="UP000007394">
    <property type="component" value="Chromosome"/>
</dbReference>
<evidence type="ECO:0000256" key="8">
    <source>
        <dbReference type="ARBA" id="ARBA00023118"/>
    </source>
</evidence>
<feature type="binding site" evidence="9">
    <location>
        <position position="16"/>
    </location>
    <ligand>
        <name>Mg(2+)</name>
        <dbReference type="ChEBI" id="CHEBI:18420"/>
        <note>catalytic</note>
    </ligand>
</feature>
<dbReference type="GO" id="GO:0051607">
    <property type="term" value="P:defense response to virus"/>
    <property type="evidence" value="ECO:0007669"/>
    <property type="project" value="UniProtKB-UniRule"/>
</dbReference>
<keyword evidence="7 9" id="KW-0460">Magnesium</keyword>
<reference evidence="10 11" key="1">
    <citation type="journal article" date="2012" name="Front. Microbiol.">
        <title>Complete genome of Ignavibacterium album, a metabolically versatile, flagellated, facultative anaerobe from the phylum Chlorobi.</title>
        <authorList>
            <person name="Liu Z."/>
            <person name="Frigaard N.-U."/>
            <person name="Vogl K."/>
            <person name="Iino T."/>
            <person name="Ohkuma M."/>
            <person name="Overmann J."/>
            <person name="Bryant D.A."/>
        </authorList>
    </citation>
    <scope>NUCLEOTIDE SEQUENCE [LARGE SCALE GENOMIC DNA]</scope>
    <source>
        <strain evidence="11">DSM 19864 / JCM 16511 / NBRC 101810 / Mat9-16</strain>
    </source>
</reference>
<protein>
    <recommendedName>
        <fullName evidence="9">CRISPR-associated endoribonuclease Cas2</fullName>
        <ecNumber evidence="9">3.1.-.-</ecNumber>
    </recommendedName>
</protein>
<organism evidence="10 11">
    <name type="scientific">Ignavibacterium album (strain DSM 19864 / JCM 16511 / NBRC 101810 / Mat9-16)</name>
    <dbReference type="NCBI Taxonomy" id="945713"/>
    <lineage>
        <taxon>Bacteria</taxon>
        <taxon>Pseudomonadati</taxon>
        <taxon>Ignavibacteriota</taxon>
        <taxon>Ignavibacteria</taxon>
        <taxon>Ignavibacteriales</taxon>
        <taxon>Ignavibacteriaceae</taxon>
        <taxon>Ignavibacterium</taxon>
    </lineage>
</organism>
<evidence type="ECO:0000256" key="2">
    <source>
        <dbReference type="ARBA" id="ARBA00009959"/>
    </source>
</evidence>
<dbReference type="GO" id="GO:0043571">
    <property type="term" value="P:maintenance of CRISPR repeat elements"/>
    <property type="evidence" value="ECO:0007669"/>
    <property type="project" value="UniProtKB-UniRule"/>
</dbReference>
<dbReference type="Gene3D" id="3.30.70.240">
    <property type="match status" value="1"/>
</dbReference>
<keyword evidence="11" id="KW-1185">Reference proteome</keyword>
<keyword evidence="3 9" id="KW-0540">Nuclease</keyword>
<dbReference type="GO" id="GO:0046872">
    <property type="term" value="F:metal ion binding"/>
    <property type="evidence" value="ECO:0007669"/>
    <property type="project" value="UniProtKB-UniRule"/>
</dbReference>
<evidence type="ECO:0000256" key="5">
    <source>
        <dbReference type="ARBA" id="ARBA00022759"/>
    </source>
</evidence>
<dbReference type="eggNOG" id="COG3512">
    <property type="taxonomic scope" value="Bacteria"/>
</dbReference>
<evidence type="ECO:0000256" key="4">
    <source>
        <dbReference type="ARBA" id="ARBA00022723"/>
    </source>
</evidence>
<dbReference type="EMBL" id="CP003418">
    <property type="protein sequence ID" value="AFH50739.1"/>
    <property type="molecule type" value="Genomic_DNA"/>
</dbReference>